<dbReference type="NCBIfam" id="TIGR02292">
    <property type="entry name" value="ygfB_yecA"/>
    <property type="match status" value="1"/>
</dbReference>
<dbReference type="InterPro" id="IPR011978">
    <property type="entry name" value="YgfB-like"/>
</dbReference>
<dbReference type="SUPFAM" id="SSF103642">
    <property type="entry name" value="Sec-C motif"/>
    <property type="match status" value="1"/>
</dbReference>
<keyword evidence="3" id="KW-1185">Reference proteome</keyword>
<protein>
    <submittedName>
        <fullName evidence="2">UPF0149 family protein</fullName>
    </submittedName>
</protein>
<dbReference type="RefSeq" id="WP_377301275.1">
    <property type="nucleotide sequence ID" value="NZ_CP180191.1"/>
</dbReference>
<accession>A0ABV7H433</accession>
<dbReference type="InterPro" id="IPR004027">
    <property type="entry name" value="SEC_C_motif"/>
</dbReference>
<evidence type="ECO:0000313" key="3">
    <source>
        <dbReference type="Proteomes" id="UP001595556"/>
    </source>
</evidence>
<evidence type="ECO:0000256" key="1">
    <source>
        <dbReference type="SAM" id="MobiDB-lite"/>
    </source>
</evidence>
<dbReference type="InterPro" id="IPR036255">
    <property type="entry name" value="YgfB-like_sf"/>
</dbReference>
<reference evidence="3" key="1">
    <citation type="journal article" date="2019" name="Int. J. Syst. Evol. Microbiol.">
        <title>The Global Catalogue of Microorganisms (GCM) 10K type strain sequencing project: providing services to taxonomists for standard genome sequencing and annotation.</title>
        <authorList>
            <consortium name="The Broad Institute Genomics Platform"/>
            <consortium name="The Broad Institute Genome Sequencing Center for Infectious Disease"/>
            <person name="Wu L."/>
            <person name="Ma J."/>
        </authorList>
    </citation>
    <scope>NUCLEOTIDE SEQUENCE [LARGE SCALE GENOMIC DNA]</scope>
    <source>
        <strain evidence="3">KCTC 52168</strain>
    </source>
</reference>
<organism evidence="2 3">
    <name type="scientific">Piscinibacterium candidicorallinum</name>
    <dbReference type="NCBI Taxonomy" id="1793872"/>
    <lineage>
        <taxon>Bacteria</taxon>
        <taxon>Pseudomonadati</taxon>
        <taxon>Pseudomonadota</taxon>
        <taxon>Betaproteobacteria</taxon>
        <taxon>Burkholderiales</taxon>
        <taxon>Piscinibacterium</taxon>
    </lineage>
</organism>
<gene>
    <name evidence="2" type="ORF">ACFOEN_03905</name>
</gene>
<feature type="region of interest" description="Disordered" evidence="1">
    <location>
        <begin position="1"/>
        <end position="24"/>
    </location>
</feature>
<proteinExistence type="predicted"/>
<dbReference type="Gene3D" id="3.10.450.50">
    <property type="match status" value="1"/>
</dbReference>
<dbReference type="Proteomes" id="UP001595556">
    <property type="component" value="Unassembled WGS sequence"/>
</dbReference>
<evidence type="ECO:0000313" key="2">
    <source>
        <dbReference type="EMBL" id="MFC3146782.1"/>
    </source>
</evidence>
<comment type="caution">
    <text evidence="2">The sequence shown here is derived from an EMBL/GenBank/DDBJ whole genome shotgun (WGS) entry which is preliminary data.</text>
</comment>
<dbReference type="SUPFAM" id="SSF101327">
    <property type="entry name" value="YgfB-like"/>
    <property type="match status" value="1"/>
</dbReference>
<dbReference type="Pfam" id="PF02810">
    <property type="entry name" value="SEC-C"/>
    <property type="match status" value="1"/>
</dbReference>
<dbReference type="Pfam" id="PF03695">
    <property type="entry name" value="UPF0149"/>
    <property type="match status" value="1"/>
</dbReference>
<name>A0ABV7H433_9BURK</name>
<sequence length="267" mass="29643">MPGPSHPNKPNKRPGPLEGYGSNVDAPFTDEMCGELADALAKLDELGADVMPLEMLDGFLAGVLAGPRSIAFDEYLPVILGADSLEDAPVFPDEREEQRFLELIRFRANNIAYALAQDDLKDLSDPRALSPILLDFEDEDAPPEAGEELPQRGELWAAGFLEAGDTWPEDWRLEHEEIEEPMDEILRPFIALSTPKADWPEGMQIAGESRDDWLAQAIWAVYDTYDFYRNEAPPLTRPPVRKAATPGRNDPCFCGSGKKYKNCHGAT</sequence>
<dbReference type="EMBL" id="JBHRTI010000003">
    <property type="protein sequence ID" value="MFC3146782.1"/>
    <property type="molecule type" value="Genomic_DNA"/>
</dbReference>